<dbReference type="GeneID" id="93135374"/>
<dbReference type="EMBL" id="CP007547">
    <property type="protein sequence ID" value="AIL45854.1"/>
    <property type="molecule type" value="Genomic_DNA"/>
</dbReference>
<organism evidence="2 3">
    <name type="scientific">Elizabethkingia anophelis NUHP1</name>
    <dbReference type="NCBI Taxonomy" id="1338011"/>
    <lineage>
        <taxon>Bacteria</taxon>
        <taxon>Pseudomonadati</taxon>
        <taxon>Bacteroidota</taxon>
        <taxon>Flavobacteriia</taxon>
        <taxon>Flavobacteriales</taxon>
        <taxon>Weeksellaceae</taxon>
        <taxon>Elizabethkingia</taxon>
    </lineage>
</organism>
<evidence type="ECO:0000313" key="2">
    <source>
        <dbReference type="EMBL" id="AIL45854.1"/>
    </source>
</evidence>
<evidence type="ECO:0008006" key="4">
    <source>
        <dbReference type="Google" id="ProtNLM"/>
    </source>
</evidence>
<accession>A0A077EI30</accession>
<dbReference type="HOGENOM" id="CLU_215292_1_0_10"/>
<keyword evidence="1" id="KW-0812">Transmembrane</keyword>
<reference evidence="2" key="2">
    <citation type="journal article" date="2015" name="Genome Biol. Evol.">
        <title>Complete Genome Sequence and Transcriptomic Analysis of the Novel Pathogen Elizabethkingia anophelis in Response to Oxidative Stress.</title>
        <authorList>
            <person name="Li Y."/>
            <person name="Liu Y."/>
            <person name="Chew S.C."/>
            <person name="Tay M."/>
            <person name="Salido M.M."/>
            <person name="Teo J."/>
            <person name="Lauro F.M."/>
            <person name="Givskov M."/>
            <person name="Yang L."/>
        </authorList>
    </citation>
    <scope>NUCLEOTIDE SEQUENCE</scope>
    <source>
        <strain evidence="2">NUHP1</strain>
    </source>
</reference>
<dbReference type="Proteomes" id="UP000028933">
    <property type="component" value="Chromosome"/>
</dbReference>
<dbReference type="KEGG" id="eao:BD94_2079"/>
<protein>
    <recommendedName>
        <fullName evidence="4">Histidine kinase</fullName>
    </recommendedName>
</protein>
<name>A0A077EI30_9FLAO</name>
<keyword evidence="1" id="KW-1133">Transmembrane helix</keyword>
<reference evidence="2" key="1">
    <citation type="journal article" date="2013" name="Lancet">
        <title>First case of E anophelis outbreak in an intensive-care unit.</title>
        <authorList>
            <person name="Teo J."/>
            <person name="Tan S.Y."/>
            <person name="Tay M."/>
            <person name="Ding Y."/>
            <person name="Kjelleberg S."/>
            <person name="Givskov M."/>
            <person name="Lin R.T."/>
            <person name="Yang L."/>
        </authorList>
    </citation>
    <scope>NUCLEOTIDE SEQUENCE [LARGE SCALE GENOMIC DNA]</scope>
    <source>
        <strain evidence="2">NUHP1</strain>
    </source>
</reference>
<proteinExistence type="predicted"/>
<dbReference type="RefSeq" id="WP_009084707.1">
    <property type="nucleotide sequence ID" value="NZ_CP007547.1"/>
</dbReference>
<evidence type="ECO:0000313" key="3">
    <source>
        <dbReference type="Proteomes" id="UP000028933"/>
    </source>
</evidence>
<gene>
    <name evidence="2" type="ORF">BD94_2079</name>
</gene>
<feature type="transmembrane region" description="Helical" evidence="1">
    <location>
        <begin position="21"/>
        <end position="42"/>
    </location>
</feature>
<keyword evidence="1" id="KW-0472">Membrane</keyword>
<dbReference type="eggNOG" id="ENOG5030M96">
    <property type="taxonomic scope" value="Bacteria"/>
</dbReference>
<dbReference type="AlphaFoldDB" id="A0A077EI30"/>
<sequence>MENLPQENQSKFKKWFKRVGWAGLIFFTVKGLVWLVVFYFGADALKGCFK</sequence>
<evidence type="ECO:0000256" key="1">
    <source>
        <dbReference type="SAM" id="Phobius"/>
    </source>
</evidence>